<keyword evidence="8" id="KW-0902">Two-component regulatory system</keyword>
<reference evidence="11" key="1">
    <citation type="submission" date="2020-10" db="EMBL/GenBank/DDBJ databases">
        <title>Sequencing the genomes of 1000 actinobacteria strains.</title>
        <authorList>
            <person name="Klenk H.-P."/>
        </authorList>
    </citation>
    <scope>NUCLEOTIDE SEQUENCE</scope>
    <source>
        <strain evidence="11">DSM 45354</strain>
    </source>
</reference>
<feature type="transmembrane region" description="Helical" evidence="9">
    <location>
        <begin position="120"/>
        <end position="140"/>
    </location>
</feature>
<accession>A0A927RPV6</accession>
<keyword evidence="12" id="KW-1185">Reference proteome</keyword>
<evidence type="ECO:0000256" key="9">
    <source>
        <dbReference type="SAM" id="Phobius"/>
    </source>
</evidence>
<keyword evidence="3" id="KW-0597">Phosphoprotein</keyword>
<comment type="catalytic activity">
    <reaction evidence="1">
        <text>ATP + protein L-histidine = ADP + protein N-phospho-L-histidine.</text>
        <dbReference type="EC" id="2.7.13.3"/>
    </reaction>
</comment>
<feature type="transmembrane region" description="Helical" evidence="9">
    <location>
        <begin position="76"/>
        <end position="108"/>
    </location>
</feature>
<evidence type="ECO:0000256" key="6">
    <source>
        <dbReference type="ARBA" id="ARBA00022777"/>
    </source>
</evidence>
<dbReference type="GO" id="GO:0005524">
    <property type="term" value="F:ATP binding"/>
    <property type="evidence" value="ECO:0007669"/>
    <property type="project" value="UniProtKB-KW"/>
</dbReference>
<evidence type="ECO:0000256" key="2">
    <source>
        <dbReference type="ARBA" id="ARBA00012438"/>
    </source>
</evidence>
<name>A0A927RPV6_9ACTN</name>
<dbReference type="SUPFAM" id="SSF55874">
    <property type="entry name" value="ATPase domain of HSP90 chaperone/DNA topoisomerase II/histidine kinase"/>
    <property type="match status" value="1"/>
</dbReference>
<keyword evidence="5" id="KW-0547">Nucleotide-binding</keyword>
<sequence length="411" mass="45096">MRRLTEWNSEWNRWWVRPPWRDPLVAFGQFVLGTLLYVAGLDTLSSPGSSAFPLWVRLLILGFACVGSLLRARRPVVALGIGMVALVIDVVLHVSLPIVLVMCELLFASTLYGSRRMARFQVGVAAAIPLVTLVAGLVLMADWREAVLTTLQIATVPVIPVWWAMNVRNHREMAVAERVRAEQLATIADLDRRAAVVAERARMARDLHDVVAGHLSAIALQSEAVLSMAGHDPPTARTVLGSIRENSVQSLTEMRAMIGMLRADEGADPPREWTAPARLADLERLLDSARANGLRVEVDVARRDQAEAEPLPAAVDLTAYRIVQEALTNAATHAPGARTRVRLEHRDDRFVVEVANDLLPRVRAEGDRRAERVGLVSMRERAQAIGGTLFAGPDPTGWLVHAELPTKGLVS</sequence>
<evidence type="ECO:0000259" key="10">
    <source>
        <dbReference type="Pfam" id="PF07730"/>
    </source>
</evidence>
<keyword evidence="9" id="KW-1133">Transmembrane helix</keyword>
<keyword evidence="7" id="KW-0067">ATP-binding</keyword>
<proteinExistence type="predicted"/>
<dbReference type="Proteomes" id="UP000638648">
    <property type="component" value="Unassembled WGS sequence"/>
</dbReference>
<dbReference type="EC" id="2.7.13.3" evidence="2"/>
<feature type="domain" description="Signal transduction histidine kinase subgroup 3 dimerisation and phosphoacceptor" evidence="10">
    <location>
        <begin position="199"/>
        <end position="264"/>
    </location>
</feature>
<dbReference type="InterPro" id="IPR036890">
    <property type="entry name" value="HATPase_C_sf"/>
</dbReference>
<dbReference type="GO" id="GO:0016020">
    <property type="term" value="C:membrane"/>
    <property type="evidence" value="ECO:0007669"/>
    <property type="project" value="InterPro"/>
</dbReference>
<evidence type="ECO:0000256" key="8">
    <source>
        <dbReference type="ARBA" id="ARBA00023012"/>
    </source>
</evidence>
<dbReference type="Gene3D" id="3.30.565.10">
    <property type="entry name" value="Histidine kinase-like ATPase, C-terminal domain"/>
    <property type="match status" value="1"/>
</dbReference>
<gene>
    <name evidence="11" type="ORF">HEB94_009359</name>
</gene>
<dbReference type="InterPro" id="IPR050482">
    <property type="entry name" value="Sensor_HK_TwoCompSys"/>
</dbReference>
<keyword evidence="6 11" id="KW-0418">Kinase</keyword>
<dbReference type="GO" id="GO:0046983">
    <property type="term" value="F:protein dimerization activity"/>
    <property type="evidence" value="ECO:0007669"/>
    <property type="project" value="InterPro"/>
</dbReference>
<dbReference type="RefSeq" id="WP_202896881.1">
    <property type="nucleotide sequence ID" value="NZ_BAABJL010000194.1"/>
</dbReference>
<dbReference type="PANTHER" id="PTHR24421">
    <property type="entry name" value="NITRATE/NITRITE SENSOR PROTEIN NARX-RELATED"/>
    <property type="match status" value="1"/>
</dbReference>
<feature type="transmembrane region" description="Helical" evidence="9">
    <location>
        <begin position="20"/>
        <end position="39"/>
    </location>
</feature>
<evidence type="ECO:0000256" key="4">
    <source>
        <dbReference type="ARBA" id="ARBA00022679"/>
    </source>
</evidence>
<keyword evidence="9" id="KW-0472">Membrane</keyword>
<feature type="transmembrane region" description="Helical" evidence="9">
    <location>
        <begin position="51"/>
        <end position="70"/>
    </location>
</feature>
<evidence type="ECO:0000256" key="5">
    <source>
        <dbReference type="ARBA" id="ARBA00022741"/>
    </source>
</evidence>
<dbReference type="AlphaFoldDB" id="A0A927RPV6"/>
<comment type="caution">
    <text evidence="11">The sequence shown here is derived from an EMBL/GenBank/DDBJ whole genome shotgun (WGS) entry which is preliminary data.</text>
</comment>
<dbReference type="EMBL" id="JADBEM010000001">
    <property type="protein sequence ID" value="MBE1612511.1"/>
    <property type="molecule type" value="Genomic_DNA"/>
</dbReference>
<feature type="transmembrane region" description="Helical" evidence="9">
    <location>
        <begin position="146"/>
        <end position="165"/>
    </location>
</feature>
<evidence type="ECO:0000256" key="3">
    <source>
        <dbReference type="ARBA" id="ARBA00022553"/>
    </source>
</evidence>
<evidence type="ECO:0000256" key="7">
    <source>
        <dbReference type="ARBA" id="ARBA00022840"/>
    </source>
</evidence>
<dbReference type="CDD" id="cd16917">
    <property type="entry name" value="HATPase_UhpB-NarQ-NarX-like"/>
    <property type="match status" value="1"/>
</dbReference>
<evidence type="ECO:0000313" key="11">
    <source>
        <dbReference type="EMBL" id="MBE1612511.1"/>
    </source>
</evidence>
<evidence type="ECO:0000313" key="12">
    <source>
        <dbReference type="Proteomes" id="UP000638648"/>
    </source>
</evidence>
<organism evidence="11 12">
    <name type="scientific">Actinopolymorpha pittospori</name>
    <dbReference type="NCBI Taxonomy" id="648752"/>
    <lineage>
        <taxon>Bacteria</taxon>
        <taxon>Bacillati</taxon>
        <taxon>Actinomycetota</taxon>
        <taxon>Actinomycetes</taxon>
        <taxon>Propionibacteriales</taxon>
        <taxon>Actinopolymorphaceae</taxon>
        <taxon>Actinopolymorpha</taxon>
    </lineage>
</organism>
<evidence type="ECO:0000256" key="1">
    <source>
        <dbReference type="ARBA" id="ARBA00000085"/>
    </source>
</evidence>
<protein>
    <recommendedName>
        <fullName evidence="2">histidine kinase</fullName>
        <ecNumber evidence="2">2.7.13.3</ecNumber>
    </recommendedName>
</protein>
<dbReference type="PANTHER" id="PTHR24421:SF10">
    <property type="entry name" value="NITRATE_NITRITE SENSOR PROTEIN NARQ"/>
    <property type="match status" value="1"/>
</dbReference>
<dbReference type="InterPro" id="IPR011712">
    <property type="entry name" value="Sig_transdc_His_kin_sub3_dim/P"/>
</dbReference>
<keyword evidence="4" id="KW-0808">Transferase</keyword>
<dbReference type="Gene3D" id="1.20.5.1930">
    <property type="match status" value="1"/>
</dbReference>
<dbReference type="Pfam" id="PF07730">
    <property type="entry name" value="HisKA_3"/>
    <property type="match status" value="1"/>
</dbReference>
<dbReference type="GO" id="GO:0000155">
    <property type="term" value="F:phosphorelay sensor kinase activity"/>
    <property type="evidence" value="ECO:0007669"/>
    <property type="project" value="InterPro"/>
</dbReference>
<keyword evidence="9" id="KW-0812">Transmembrane</keyword>